<feature type="region of interest" description="Disordered" evidence="1">
    <location>
        <begin position="515"/>
        <end position="550"/>
    </location>
</feature>
<dbReference type="KEGG" id="rsi:Runsl_5119"/>
<organism evidence="3 4">
    <name type="scientific">Runella slithyformis (strain ATCC 29530 / DSM 19594 / LMG 11500 / NCIMB 11436 / LSU 4)</name>
    <dbReference type="NCBI Taxonomy" id="761193"/>
    <lineage>
        <taxon>Bacteria</taxon>
        <taxon>Pseudomonadati</taxon>
        <taxon>Bacteroidota</taxon>
        <taxon>Cytophagia</taxon>
        <taxon>Cytophagales</taxon>
        <taxon>Spirosomataceae</taxon>
        <taxon>Runella</taxon>
    </lineage>
</organism>
<dbReference type="SUPFAM" id="SSF63825">
    <property type="entry name" value="YWTD domain"/>
    <property type="match status" value="1"/>
</dbReference>
<dbReference type="InterPro" id="IPR054215">
    <property type="entry name" value="DUF6923"/>
</dbReference>
<sequence length="2178" mass="222489">MNINYTLTTLRRHWVMWSFMLVLAGMSTRPEVYAQTGNYVFSGAEAVNYGVVDLATPGGQTWATDRAATPGYFSAYGTASYTGAGDAANINGYVKHYATAANQSFTFPVGSGTDYRALSVSGTRTASSVIGVAWIAGNPSTTVDPTAPNAGTHAITALGSGITAVSPAGMWDWQDVSNNAAGLTVTVSIPAMTGFAASASELRLVGWDGTKWISLGTSGATGLAENSTLSGTMQSGITALAIGLSSLPADFDGDNVPDATDLDDDNDGILDIYEDCTASIIADEFQGTFGNTTACRPSTAPVSNYSYSCPSNTAGDYQILSGSLSANSANAFFRQFNGHTTGTTTDAYLFANGSTQVGIFYTGFFTVTTAASYKYGGWVINAVKSGSNIALPNLGFRIVNAATGAAVSTATTGNLPEGGAWQQAEGTVLLTPGTYRLEAYNLSTAATGNDFGLDDVYVTPVTCNNDLDGDGIPNRLDLDSDGDGCPDATEGGAKLASANLVNSTLAGGNSGTAYTGTSTTPVTRNLGNTVGNTPSTLGVPTIAGTGQDKGYSQDAGVRACIDTDGDGIPDDIDLDDDNDGVPDTVEGTGDCDGDGISNSLDLDSDNDGITDVAENNGLDANCDGRLDGVINSQGMPGAVLRGGMVSNVSRLISYSAVANLLTDTQASTVNSTWPVNSDIGWFSYNGSLYRIVSGTTLIEYKNYTDLVNNVQASNVSTAGNYGGFTGFFVQGTAIYAVAPTFMLGYAGLADLIANKPFTTIPVSTNTTANTYDFFDTNNRIYRVTAVPYTLVSYRSLTDFALDIRESQNALGYAEGANGAYTVFGTLRALDTDSDGIPNTCDLDSDGDGCFDAIEGGAAFTKTNTDANGRLTGAVSTGTGIPTLAGACGQTIGTSQNIAQQDAACPDSDGDGVPDATDLDDDNDGILDTAENYPNCTSLYNWVSWTSITSTSATGTLRYNGQSVTVTVSKPNGGLTNNGSIFGVANFPTQYGIPTSGPALGNSTAGPITVSFSAPLNVPLFAFASLGANVINTPVTVNLSPAYTVEWNGQATAYNSTTQLTGMEGYGIVSFPATSTLTLNFLQNENRTDFNFGIKDVPTCLTPADTDGDGIPNSLDLDSDADGCPDAIEGGALFTTANLVNSTMAGGSTNVTRNLGTNVSSATATLGVPIIAGTGQSIGISQMSAVNGCTDTDGDAIPDTDDLDDDNDGILDTAECRSYSVYTFNRTDVNAGTSVPFTVTGSGLTSTIINQKTTPYTDLTFNSVGWKLLANGVQPAPNGTITVTLDATNATGTFVFADAVLITDGTTYTIIDNDAVSGTGGFSFVGPWVHQTFAGSYLNDNTYVGAPYAGRTATWTFTGLSPIVCDTDGDGITNSLDLDSDGDGCPDAVEGGANFTTANLVSSTLAGGSTNESRNLGTTVGTTTTTLGVPTIAGTGQTIGTSQNATAQDFACIVQPPFSCTAETAYLFQNPTVTNAYSVNLSTAATTLITTTLVSGTTNRELNALGYNQTDNFIWGYRLNTNQVVRIGSDFSTQPVSISGLPGNIVFNVGDVSSTGVLYLYAQNTTTIYRVDVNPTSPTYLTLLSPNLTTQTMNIADWAFSPIDGNLYTLSATFQLNRINPATGGVTPVGTVSGAGIQTITNPQFGAIYMDNTGAMYAQENSTGRIFKIASPHSNSLTATLVGTGPTSTQNDGARCPQAPVSPCPTVVPALSPTTVKNLCPATTVDLSAVTANNIPGGSVLTWHTGTPATTANKLSSITGLSAGTYYAAFYNATNDCYSATGSVTATIETCCPTITNTAGNNVNPTSCGTATGSIRICGLPANGTGYTINYDKNGTPATALTNQTADASGCITITGLTAGSYTNIKVSSTACPIGSNAVSATLTDPTPPSAPTGLTGVPSSVCIGTSVALSATGTAGATYTWTVTPVGATLGSAAGTVSGTTASNTLTGTSSGTYTVSVTQTLAGCTSAAATTTITINATPSTPFPTANIKSNVCPLAVVDLTSLQPGALSGITYEWHTAASNPTAATLVANPNAVAAGTYYLYRKSTGGCYSAASSAVTATVTNCCPNPSVGGTITLVGTLPLCSTSNQGVLSLTGQTGTVVKWQTSTNGGVLWTDIAGTAGLTQYSFTNAQNNQQFRAVVNNSGSCVDANSVAFTTTTSSSACSVDCEVKPGGIGKN</sequence>
<evidence type="ECO:0000313" key="4">
    <source>
        <dbReference type="Proteomes" id="UP000000493"/>
    </source>
</evidence>
<dbReference type="GO" id="GO:0005509">
    <property type="term" value="F:calcium ion binding"/>
    <property type="evidence" value="ECO:0007669"/>
    <property type="project" value="InterPro"/>
</dbReference>
<feature type="compositionally biased region" description="Polar residues" evidence="1">
    <location>
        <begin position="515"/>
        <end position="538"/>
    </location>
</feature>
<dbReference type="SUPFAM" id="SSF103647">
    <property type="entry name" value="TSP type-3 repeat"/>
    <property type="match status" value="4"/>
</dbReference>
<reference evidence="3 4" key="2">
    <citation type="journal article" date="2012" name="Stand. Genomic Sci.">
        <title>Complete genome sequence of the aquatic bacterium Runella slithyformis type strain (LSU 4(T)).</title>
        <authorList>
            <person name="Copeland A."/>
            <person name="Zhang X."/>
            <person name="Misra M."/>
            <person name="Lapidus A."/>
            <person name="Nolan M."/>
            <person name="Lucas S."/>
            <person name="Deshpande S."/>
            <person name="Cheng J.F."/>
            <person name="Tapia R."/>
            <person name="Goodwin L.A."/>
            <person name="Pitluck S."/>
            <person name="Liolios K."/>
            <person name="Pagani I."/>
            <person name="Ivanova N."/>
            <person name="Mikhailova N."/>
            <person name="Pati A."/>
            <person name="Chen A."/>
            <person name="Palaniappan K."/>
            <person name="Land M."/>
            <person name="Hauser L."/>
            <person name="Pan C."/>
            <person name="Jeffries C.D."/>
            <person name="Detter J.C."/>
            <person name="Brambilla E.M."/>
            <person name="Rohde M."/>
            <person name="Djao O.D."/>
            <person name="Goker M."/>
            <person name="Sikorski J."/>
            <person name="Tindall B.J."/>
            <person name="Woyke T."/>
            <person name="Bristow J."/>
            <person name="Eisen J.A."/>
            <person name="Markowitz V."/>
            <person name="Hugenholtz P."/>
            <person name="Kyrpides N.C."/>
            <person name="Klenk H.P."/>
            <person name="Mavromatis K."/>
        </authorList>
    </citation>
    <scope>NUCLEOTIDE SEQUENCE [LARGE SCALE GENOMIC DNA]</scope>
    <source>
        <strain evidence="4">ATCC 29530 / DSM 19594 / LMG 11500 / NCIMB 11436 / LSU 4</strain>
    </source>
</reference>
<proteinExistence type="predicted"/>
<dbReference type="Proteomes" id="UP000000493">
    <property type="component" value="Chromosome"/>
</dbReference>
<dbReference type="Gene3D" id="4.10.1080.10">
    <property type="entry name" value="TSP type-3 repeat"/>
    <property type="match status" value="1"/>
</dbReference>
<dbReference type="InterPro" id="IPR028974">
    <property type="entry name" value="TSP_type-3_rpt"/>
</dbReference>
<gene>
    <name evidence="3" type="ordered locus">Runsl_5119</name>
</gene>
<dbReference type="RefSeq" id="WP_013930699.1">
    <property type="nucleotide sequence ID" value="NC_015703.1"/>
</dbReference>
<reference evidence="4" key="1">
    <citation type="submission" date="2011-06" db="EMBL/GenBank/DDBJ databases">
        <title>The complete genome of chromosome of Runella slithyformis DSM 19594.</title>
        <authorList>
            <consortium name="US DOE Joint Genome Institute (JGI-PGF)"/>
            <person name="Lucas S."/>
            <person name="Han J."/>
            <person name="Lapidus A."/>
            <person name="Bruce D."/>
            <person name="Goodwin L."/>
            <person name="Pitluck S."/>
            <person name="Peters L."/>
            <person name="Kyrpides N."/>
            <person name="Mavromatis K."/>
            <person name="Ivanova N."/>
            <person name="Ovchinnikova G."/>
            <person name="Zhang X."/>
            <person name="Misra M."/>
            <person name="Detter J.C."/>
            <person name="Tapia R."/>
            <person name="Han C."/>
            <person name="Land M."/>
            <person name="Hauser L."/>
            <person name="Markowitz V."/>
            <person name="Cheng J.-F."/>
            <person name="Hugenholtz P."/>
            <person name="Woyke T."/>
            <person name="Wu D."/>
            <person name="Tindall B."/>
            <person name="Faehrich R."/>
            <person name="Brambilla E."/>
            <person name="Klenk H.-P."/>
            <person name="Eisen J.A."/>
        </authorList>
    </citation>
    <scope>NUCLEOTIDE SEQUENCE [LARGE SCALE GENOMIC DNA]</scope>
    <source>
        <strain evidence="4">ATCC 29530 / DSM 19594 / LMG 11500 / NCIMB 11436 / LSU 4</strain>
    </source>
</reference>
<keyword evidence="4" id="KW-1185">Reference proteome</keyword>
<feature type="domain" description="DUF6923" evidence="2">
    <location>
        <begin position="1481"/>
        <end position="1697"/>
    </location>
</feature>
<evidence type="ECO:0000259" key="2">
    <source>
        <dbReference type="Pfam" id="PF21959"/>
    </source>
</evidence>
<dbReference type="EMBL" id="CP002859">
    <property type="protein sequence ID" value="AEI51421.1"/>
    <property type="molecule type" value="Genomic_DNA"/>
</dbReference>
<evidence type="ECO:0000313" key="3">
    <source>
        <dbReference type="EMBL" id="AEI51421.1"/>
    </source>
</evidence>
<evidence type="ECO:0000256" key="1">
    <source>
        <dbReference type="SAM" id="MobiDB-lite"/>
    </source>
</evidence>
<name>A0A7U3ZQE5_RUNSL</name>
<accession>A0A7U3ZQE5</accession>
<dbReference type="Pfam" id="PF21959">
    <property type="entry name" value="DUF6923"/>
    <property type="match status" value="1"/>
</dbReference>
<protein>
    <recommendedName>
        <fullName evidence="2">DUF6923 domain-containing protein</fullName>
    </recommendedName>
</protein>